<accession>A0AAE6YIG4</accession>
<dbReference type="RefSeq" id="WP_133942358.1">
    <property type="nucleotide sequence ID" value="NZ_CP038241.1"/>
</dbReference>
<name>A0AAE6YIG4_9GAMM</name>
<organism evidence="1 2">
    <name type="scientific">Allofrancisella inopinata</name>
    <dbReference type="NCBI Taxonomy" id="1085647"/>
    <lineage>
        <taxon>Bacteria</taxon>
        <taxon>Pseudomonadati</taxon>
        <taxon>Pseudomonadota</taxon>
        <taxon>Gammaproteobacteria</taxon>
        <taxon>Thiotrichales</taxon>
        <taxon>Francisellaceae</taxon>
        <taxon>Allofrancisella</taxon>
    </lineage>
</organism>
<dbReference type="EMBL" id="CP038241">
    <property type="protein sequence ID" value="QIV96493.1"/>
    <property type="molecule type" value="Genomic_DNA"/>
</dbReference>
<dbReference type="AlphaFoldDB" id="A0AAE6YIG4"/>
<gene>
    <name evidence="1" type="ORF">E4K63_06480</name>
</gene>
<dbReference type="Proteomes" id="UP000502004">
    <property type="component" value="Chromosome"/>
</dbReference>
<keyword evidence="2" id="KW-1185">Reference proteome</keyword>
<proteinExistence type="predicted"/>
<reference evidence="1 2" key="1">
    <citation type="submission" date="2019-03" db="EMBL/GenBank/DDBJ databases">
        <title>Complete Genome Sequence of Allofrancisella inopinata Strain SYSU YG23 Isolated from Water-Cooling Systems in China.</title>
        <authorList>
            <person name="Ohrman C."/>
            <person name="Uneklint I."/>
            <person name="Sjodin A."/>
        </authorList>
    </citation>
    <scope>NUCLEOTIDE SEQUENCE [LARGE SCALE GENOMIC DNA]</scope>
    <source>
        <strain evidence="1 2">SYSU YG23</strain>
    </source>
</reference>
<evidence type="ECO:0000313" key="2">
    <source>
        <dbReference type="Proteomes" id="UP000502004"/>
    </source>
</evidence>
<dbReference type="KEGG" id="aii:E4K63_06480"/>
<protein>
    <submittedName>
        <fullName evidence="1">Uncharacterized protein</fullName>
    </submittedName>
</protein>
<evidence type="ECO:0000313" key="1">
    <source>
        <dbReference type="EMBL" id="QIV96493.1"/>
    </source>
</evidence>
<sequence length="409" mass="48416">MKKKFYRTLKDSYFFLRVRGRNIRVVWYPKIKSEEVLIRELCRAVWYLFPVKDRIRELIFVVDIEFINFDFKKVDVPEYLDSNIKKILIEFFDKISFRATRKHIDKYDMQVFWKGTDKLYYKKINKLYPYVVNTDFLINQFEAIQLVRLSRLFISYKEKQDSKIQLRHFLSFLKKQQKDVLLIGSGPSTVKIDYCDLDFSNTISIVCNSVVKNIDLLKKVNPSIIVASDSVFHSGYSKYAEEFRRSLIKAMKMFTSLVLIVPIKDYNIYKAVLPETVLSRLYCVESKRVKALNMNLIKRTFVKSTNNILTLMMLPIASTISKKIKLIGFDGKTKEDKDIFWKYNQDLQFTSIDSTKLGHPAFYRVDYQRYYEKHCSETEFAIEKILKKGIDVKSFCSSNIPILNKVSDK</sequence>